<dbReference type="Pfam" id="PF01551">
    <property type="entry name" value="Peptidase_M23"/>
    <property type="match status" value="1"/>
</dbReference>
<comment type="caution">
    <text evidence="3">The sequence shown here is derived from an EMBL/GenBank/DDBJ whole genome shotgun (WGS) entry which is preliminary data.</text>
</comment>
<feature type="signal peptide" evidence="1">
    <location>
        <begin position="1"/>
        <end position="18"/>
    </location>
</feature>
<feature type="chain" id="PRO_5045590558" description="M23ase beta-sheet core domain-containing protein" evidence="1">
    <location>
        <begin position="19"/>
        <end position="197"/>
    </location>
</feature>
<dbReference type="Gene3D" id="2.70.70.10">
    <property type="entry name" value="Glucose Permease (Domain IIA)"/>
    <property type="match status" value="1"/>
</dbReference>
<accession>A0ABQ2EL55</accession>
<keyword evidence="4" id="KW-1185">Reference proteome</keyword>
<gene>
    <name evidence="3" type="ORF">GCM10011394_25610</name>
</gene>
<protein>
    <recommendedName>
        <fullName evidence="2">M23ase beta-sheet core domain-containing protein</fullName>
    </recommendedName>
</protein>
<dbReference type="InterPro" id="IPR011055">
    <property type="entry name" value="Dup_hybrid_motif"/>
</dbReference>
<feature type="domain" description="M23ase beta-sheet core" evidence="2">
    <location>
        <begin position="96"/>
        <end position="185"/>
    </location>
</feature>
<proteinExistence type="predicted"/>
<reference evidence="4" key="1">
    <citation type="journal article" date="2019" name="Int. J. Syst. Evol. Microbiol.">
        <title>The Global Catalogue of Microorganisms (GCM) 10K type strain sequencing project: providing services to taxonomists for standard genome sequencing and annotation.</title>
        <authorList>
            <consortium name="The Broad Institute Genomics Platform"/>
            <consortium name="The Broad Institute Genome Sequencing Center for Infectious Disease"/>
            <person name="Wu L."/>
            <person name="Ma J."/>
        </authorList>
    </citation>
    <scope>NUCLEOTIDE SEQUENCE [LARGE SCALE GENOMIC DNA]</scope>
    <source>
        <strain evidence="4">CGMCC 1.8985</strain>
    </source>
</reference>
<evidence type="ECO:0000313" key="3">
    <source>
        <dbReference type="EMBL" id="GGK15381.1"/>
    </source>
</evidence>
<evidence type="ECO:0000259" key="2">
    <source>
        <dbReference type="Pfam" id="PF01551"/>
    </source>
</evidence>
<organism evidence="3 4">
    <name type="scientific">Luteimonas terricola</name>
    <dbReference type="NCBI Taxonomy" id="645597"/>
    <lineage>
        <taxon>Bacteria</taxon>
        <taxon>Pseudomonadati</taxon>
        <taxon>Pseudomonadota</taxon>
        <taxon>Gammaproteobacteria</taxon>
        <taxon>Lysobacterales</taxon>
        <taxon>Lysobacteraceae</taxon>
        <taxon>Luteimonas</taxon>
    </lineage>
</organism>
<dbReference type="SUPFAM" id="SSF51261">
    <property type="entry name" value="Duplicated hybrid motif"/>
    <property type="match status" value="1"/>
</dbReference>
<evidence type="ECO:0000313" key="4">
    <source>
        <dbReference type="Proteomes" id="UP000599009"/>
    </source>
</evidence>
<keyword evidence="1" id="KW-0732">Signal</keyword>
<dbReference type="CDD" id="cd12797">
    <property type="entry name" value="M23_peptidase"/>
    <property type="match status" value="1"/>
</dbReference>
<sequence length="197" mass="21708">MRTSALLLLAITAAPSHAEQATVSTPDTIEQVLARPLFNDPYMCSEHAAGELPYPGDDLGQDCMITAFDEGKEPLFLRLYRTDGSENEDWYGWNRPVYSPCDCDVVGIHVNPLTNQPGKQNESRASGVVLKTSDGTMFAVAHLQGFVVEEGSRLKAGDQIGFVGNNGYARAPHVHIGAWRGKQALQLRWDQRAMRIH</sequence>
<dbReference type="RefSeq" id="WP_165942425.1">
    <property type="nucleotide sequence ID" value="NZ_BMME01000002.1"/>
</dbReference>
<dbReference type="EMBL" id="BMME01000002">
    <property type="protein sequence ID" value="GGK15381.1"/>
    <property type="molecule type" value="Genomic_DNA"/>
</dbReference>
<dbReference type="InterPro" id="IPR016047">
    <property type="entry name" value="M23ase_b-sheet_dom"/>
</dbReference>
<evidence type="ECO:0000256" key="1">
    <source>
        <dbReference type="SAM" id="SignalP"/>
    </source>
</evidence>
<dbReference type="Proteomes" id="UP000599009">
    <property type="component" value="Unassembled WGS sequence"/>
</dbReference>
<name>A0ABQ2EL55_9GAMM</name>